<evidence type="ECO:0000256" key="1">
    <source>
        <dbReference type="ARBA" id="ARBA00022679"/>
    </source>
</evidence>
<dbReference type="GO" id="GO:0016787">
    <property type="term" value="F:hydrolase activity"/>
    <property type="evidence" value="ECO:0007669"/>
    <property type="project" value="UniProtKB-KW"/>
</dbReference>
<dbReference type="GO" id="GO:0003964">
    <property type="term" value="F:RNA-directed DNA polymerase activity"/>
    <property type="evidence" value="ECO:0007669"/>
    <property type="project" value="UniProtKB-KW"/>
</dbReference>
<dbReference type="InterPro" id="IPR043502">
    <property type="entry name" value="DNA/RNA_pol_sf"/>
</dbReference>
<evidence type="ECO:0000256" key="7">
    <source>
        <dbReference type="SAM" id="MobiDB-lite"/>
    </source>
</evidence>
<reference evidence="9" key="1">
    <citation type="journal article" date="2019" name="Sci. Rep.">
        <title>Draft genome of Tanacetum cinerariifolium, the natural source of mosquito coil.</title>
        <authorList>
            <person name="Yamashiro T."/>
            <person name="Shiraishi A."/>
            <person name="Satake H."/>
            <person name="Nakayama K."/>
        </authorList>
    </citation>
    <scope>NUCLEOTIDE SEQUENCE</scope>
</reference>
<comment type="caution">
    <text evidence="9">The sequence shown here is derived from an EMBL/GenBank/DDBJ whole genome shotgun (WGS) entry which is preliminary data.</text>
</comment>
<protein>
    <submittedName>
        <fullName evidence="9">Reverse transcriptase domain-containing protein</fullName>
    </submittedName>
</protein>
<dbReference type="PANTHER" id="PTHR45835">
    <property type="entry name" value="YALI0A06105P"/>
    <property type="match status" value="1"/>
</dbReference>
<name>A0A6L2P5B9_TANCI</name>
<accession>A0A6L2P5B9</accession>
<dbReference type="EMBL" id="BKCJ010010876">
    <property type="protein sequence ID" value="GEU93536.1"/>
    <property type="molecule type" value="Genomic_DNA"/>
</dbReference>
<evidence type="ECO:0000313" key="9">
    <source>
        <dbReference type="EMBL" id="GEU93536.1"/>
    </source>
</evidence>
<sequence>MSSLDHPTSNLEDAFSSNFPNYLPLTSPDYVPASPGKTYSSSSNSFGIVPLASLSLLLFYDDPYVKEANGKNHKISLDHFRITELENIINDIQIRHQKHKQQPWQIADNANRNPELKEAHFARKCSYKEFMSCQPFKFKGSEGAIGLIHWFERTELVFSRSNCTEDFKVKFSTGTLTEETLPWWNSFAQPIGIEEAYKITWVEFKKFMIKKYCPCVEIQKMVDEFYHLTVKGNDLKTYKEKVIAYASRQLKPNKENYTTHDLELGAVVFALKIWRHYLYEYVGKCLTCSRVKAECQKPSGLLVQPEIPMWKWERITMDCTTKLPKTSNEHGTIWVIVDCLTKSAHFIPTQATDSMETLTRLYIKEIVSRYGVLISIILDRDSHFTSRFWQSLQNALASLGSISPDSSNNFTKYLLDILVFLPLHDGLKIEVIQAYDTIPQPQEISPKDTETPIESPIPVPPSSLEGSSSPMPPKRTSTSTTPAMTEATIRQLITEGVAAALEAQAAAMANANNPNRNTRPREIPIVKRGDDLKTYVRRFQELAVLSPNMVPNTKKIMEAFIGGLTQIIKGNVTALKPQTLEEATNISHRLIDHILKHKSVQETNDHKKSLMI</sequence>
<keyword evidence="1" id="KW-0808">Transferase</keyword>
<dbReference type="InterPro" id="IPR036397">
    <property type="entry name" value="RNaseH_sf"/>
</dbReference>
<organism evidence="9">
    <name type="scientific">Tanacetum cinerariifolium</name>
    <name type="common">Dalmatian daisy</name>
    <name type="synonym">Chrysanthemum cinerariifolium</name>
    <dbReference type="NCBI Taxonomy" id="118510"/>
    <lineage>
        <taxon>Eukaryota</taxon>
        <taxon>Viridiplantae</taxon>
        <taxon>Streptophyta</taxon>
        <taxon>Embryophyta</taxon>
        <taxon>Tracheophyta</taxon>
        <taxon>Spermatophyta</taxon>
        <taxon>Magnoliopsida</taxon>
        <taxon>eudicotyledons</taxon>
        <taxon>Gunneridae</taxon>
        <taxon>Pentapetalae</taxon>
        <taxon>asterids</taxon>
        <taxon>campanulids</taxon>
        <taxon>Asterales</taxon>
        <taxon>Asteraceae</taxon>
        <taxon>Asteroideae</taxon>
        <taxon>Anthemideae</taxon>
        <taxon>Anthemidinae</taxon>
        <taxon>Tanacetum</taxon>
    </lineage>
</organism>
<dbReference type="Gene3D" id="3.30.420.10">
    <property type="entry name" value="Ribonuclease H-like superfamily/Ribonuclease H"/>
    <property type="match status" value="1"/>
</dbReference>
<dbReference type="InterPro" id="IPR041373">
    <property type="entry name" value="RT_RNaseH"/>
</dbReference>
<keyword evidence="4" id="KW-0255">Endonuclease</keyword>
<gene>
    <name evidence="9" type="ORF">Tci_065514</name>
</gene>
<dbReference type="GO" id="GO:0004519">
    <property type="term" value="F:endonuclease activity"/>
    <property type="evidence" value="ECO:0007669"/>
    <property type="project" value="UniProtKB-KW"/>
</dbReference>
<dbReference type="SUPFAM" id="SSF56672">
    <property type="entry name" value="DNA/RNA polymerases"/>
    <property type="match status" value="1"/>
</dbReference>
<feature type="domain" description="Reverse transcriptase RNase H-like" evidence="8">
    <location>
        <begin position="238"/>
        <end position="280"/>
    </location>
</feature>
<evidence type="ECO:0000256" key="4">
    <source>
        <dbReference type="ARBA" id="ARBA00022759"/>
    </source>
</evidence>
<evidence type="ECO:0000256" key="3">
    <source>
        <dbReference type="ARBA" id="ARBA00022722"/>
    </source>
</evidence>
<evidence type="ECO:0000259" key="8">
    <source>
        <dbReference type="Pfam" id="PF17917"/>
    </source>
</evidence>
<feature type="compositionally biased region" description="Polar residues" evidence="7">
    <location>
        <begin position="464"/>
        <end position="482"/>
    </location>
</feature>
<feature type="region of interest" description="Disordered" evidence="7">
    <location>
        <begin position="440"/>
        <end position="482"/>
    </location>
</feature>
<dbReference type="GO" id="GO:0003676">
    <property type="term" value="F:nucleic acid binding"/>
    <property type="evidence" value="ECO:0007669"/>
    <property type="project" value="InterPro"/>
</dbReference>
<evidence type="ECO:0000256" key="2">
    <source>
        <dbReference type="ARBA" id="ARBA00022695"/>
    </source>
</evidence>
<dbReference type="Pfam" id="PF17917">
    <property type="entry name" value="RT_RNaseH"/>
    <property type="match status" value="1"/>
</dbReference>
<keyword evidence="5" id="KW-0378">Hydrolase</keyword>
<dbReference type="AlphaFoldDB" id="A0A6L2P5B9"/>
<evidence type="ECO:0000256" key="6">
    <source>
        <dbReference type="ARBA" id="ARBA00022918"/>
    </source>
</evidence>
<keyword evidence="3" id="KW-0540">Nuclease</keyword>
<dbReference type="SUPFAM" id="SSF53098">
    <property type="entry name" value="Ribonuclease H-like"/>
    <property type="match status" value="1"/>
</dbReference>
<proteinExistence type="predicted"/>
<keyword evidence="2" id="KW-0548">Nucleotidyltransferase</keyword>
<dbReference type="InterPro" id="IPR012337">
    <property type="entry name" value="RNaseH-like_sf"/>
</dbReference>
<keyword evidence="6 9" id="KW-0695">RNA-directed DNA polymerase</keyword>
<dbReference type="PANTHER" id="PTHR45835:SF103">
    <property type="entry name" value="RNA-DIRECTED DNA POLYMERASE"/>
    <property type="match status" value="1"/>
</dbReference>
<evidence type="ECO:0000256" key="5">
    <source>
        <dbReference type="ARBA" id="ARBA00022801"/>
    </source>
</evidence>